<keyword evidence="2" id="KW-1185">Reference proteome</keyword>
<name>A0AAD8AJR0_DIPPU</name>
<feature type="non-terminal residue" evidence="1">
    <location>
        <position position="157"/>
    </location>
</feature>
<reference evidence="1" key="1">
    <citation type="journal article" date="2023" name="IScience">
        <title>Live-bearing cockroach genome reveals convergent evolutionary mechanisms linked to viviparity in insects and beyond.</title>
        <authorList>
            <person name="Fouks B."/>
            <person name="Harrison M.C."/>
            <person name="Mikhailova A.A."/>
            <person name="Marchal E."/>
            <person name="English S."/>
            <person name="Carruthers M."/>
            <person name="Jennings E.C."/>
            <person name="Chiamaka E.L."/>
            <person name="Frigard R.A."/>
            <person name="Pippel M."/>
            <person name="Attardo G.M."/>
            <person name="Benoit J.B."/>
            <person name="Bornberg-Bauer E."/>
            <person name="Tobe S.S."/>
        </authorList>
    </citation>
    <scope>NUCLEOTIDE SEQUENCE</scope>
    <source>
        <strain evidence="1">Stay&amp;Tobe</strain>
    </source>
</reference>
<proteinExistence type="predicted"/>
<dbReference type="Proteomes" id="UP001233999">
    <property type="component" value="Unassembled WGS sequence"/>
</dbReference>
<gene>
    <name evidence="1" type="ORF">L9F63_009281</name>
</gene>
<evidence type="ECO:0000313" key="2">
    <source>
        <dbReference type="Proteomes" id="UP001233999"/>
    </source>
</evidence>
<feature type="non-terminal residue" evidence="1">
    <location>
        <position position="1"/>
    </location>
</feature>
<dbReference type="EMBL" id="JASPKZ010000422">
    <property type="protein sequence ID" value="KAJ9600425.1"/>
    <property type="molecule type" value="Genomic_DNA"/>
</dbReference>
<comment type="caution">
    <text evidence="1">The sequence shown here is derived from an EMBL/GenBank/DDBJ whole genome shotgun (WGS) entry which is preliminary data.</text>
</comment>
<accession>A0AAD8AJR0</accession>
<reference evidence="1" key="2">
    <citation type="submission" date="2023-05" db="EMBL/GenBank/DDBJ databases">
        <authorList>
            <person name="Fouks B."/>
        </authorList>
    </citation>
    <scope>NUCLEOTIDE SEQUENCE</scope>
    <source>
        <strain evidence="1">Stay&amp;Tobe</strain>
        <tissue evidence="1">Testes</tissue>
    </source>
</reference>
<sequence length="157" mass="18309">LAEKVKKNKEAAEKKSLQLSRINQYRFRRMYVYVCVCMYTRARAMAVTEMSADFSCGGDPWVRVEGEQASVKLVHSFPKIGTFFKMTRDELLKIGTVPPKSEHLVILHNTLITANHQSCSWKKTDNEWIVLRRIYISVISHLQYNLEINNTILECRR</sequence>
<protein>
    <submittedName>
        <fullName evidence="1">Uncharacterized protein</fullName>
    </submittedName>
</protein>
<organism evidence="1 2">
    <name type="scientific">Diploptera punctata</name>
    <name type="common">Pacific beetle cockroach</name>
    <dbReference type="NCBI Taxonomy" id="6984"/>
    <lineage>
        <taxon>Eukaryota</taxon>
        <taxon>Metazoa</taxon>
        <taxon>Ecdysozoa</taxon>
        <taxon>Arthropoda</taxon>
        <taxon>Hexapoda</taxon>
        <taxon>Insecta</taxon>
        <taxon>Pterygota</taxon>
        <taxon>Neoptera</taxon>
        <taxon>Polyneoptera</taxon>
        <taxon>Dictyoptera</taxon>
        <taxon>Blattodea</taxon>
        <taxon>Blaberoidea</taxon>
        <taxon>Blaberidae</taxon>
        <taxon>Diplopterinae</taxon>
        <taxon>Diploptera</taxon>
    </lineage>
</organism>
<dbReference type="AlphaFoldDB" id="A0AAD8AJR0"/>
<evidence type="ECO:0000313" key="1">
    <source>
        <dbReference type="EMBL" id="KAJ9600425.1"/>
    </source>
</evidence>